<comment type="caution">
    <text evidence="2">The sequence shown here is derived from an EMBL/GenBank/DDBJ whole genome shotgun (WGS) entry which is preliminary data.</text>
</comment>
<evidence type="ECO:0000313" key="2">
    <source>
        <dbReference type="EMBL" id="KAJ3842195.1"/>
    </source>
</evidence>
<feature type="compositionally biased region" description="Acidic residues" evidence="1">
    <location>
        <begin position="278"/>
        <end position="287"/>
    </location>
</feature>
<feature type="compositionally biased region" description="Polar residues" evidence="1">
    <location>
        <begin position="377"/>
        <end position="386"/>
    </location>
</feature>
<protein>
    <submittedName>
        <fullName evidence="2">Uncharacterized protein</fullName>
    </submittedName>
</protein>
<evidence type="ECO:0000256" key="1">
    <source>
        <dbReference type="SAM" id="MobiDB-lite"/>
    </source>
</evidence>
<feature type="compositionally biased region" description="Basic and acidic residues" evidence="1">
    <location>
        <begin position="367"/>
        <end position="376"/>
    </location>
</feature>
<sequence>MDKNKPKLSFATSDIACTRPVPCFRLLALPQISTLAAAQLSVGAVLASQHKRAQEEVQEEEDKEEMDIYTARTILSILDRAKEVWPIPKVPVPPGWSADWDCWDMLLSLYWTSPSYLMLPQIETIFNIYFGIKGETRPIVFSTPDLEINQNAAEEKEGEEEEGTENRAYKAFVFTVVERPDEYYLLEYHNAPALFKISLPGSSSQQQRLTESSLVELLATPNELAFERIEPSPEGSAALDRILSRDSTVRPELEQFLGYVPEHTESWEEDPQAPYPEESTESTEESDSSVSTEDRQVSKIQRAMKEIEARSPEFREASEAWDKGMLDSSSPLSDQEVDSQSLEDSFNTIGLKDEVAELESMMDNAEGEIKKMDESLQKSASNSDTGSLKVEVDEEDEGHVRLSVPVRDEQKNPKRSK</sequence>
<feature type="compositionally biased region" description="Basic and acidic residues" evidence="1">
    <location>
        <begin position="292"/>
        <end position="325"/>
    </location>
</feature>
<accession>A0AA38PFW9</accession>
<organism evidence="2 3">
    <name type="scientific">Lentinula raphanica</name>
    <dbReference type="NCBI Taxonomy" id="153919"/>
    <lineage>
        <taxon>Eukaryota</taxon>
        <taxon>Fungi</taxon>
        <taxon>Dikarya</taxon>
        <taxon>Basidiomycota</taxon>
        <taxon>Agaricomycotina</taxon>
        <taxon>Agaricomycetes</taxon>
        <taxon>Agaricomycetidae</taxon>
        <taxon>Agaricales</taxon>
        <taxon>Marasmiineae</taxon>
        <taxon>Omphalotaceae</taxon>
        <taxon>Lentinula</taxon>
    </lineage>
</organism>
<keyword evidence="3" id="KW-1185">Reference proteome</keyword>
<name>A0AA38PFW9_9AGAR</name>
<evidence type="ECO:0000313" key="3">
    <source>
        <dbReference type="Proteomes" id="UP001163846"/>
    </source>
</evidence>
<feature type="compositionally biased region" description="Basic and acidic residues" evidence="1">
    <location>
        <begin position="406"/>
        <end position="417"/>
    </location>
</feature>
<dbReference type="AlphaFoldDB" id="A0AA38PFW9"/>
<dbReference type="EMBL" id="MU806014">
    <property type="protein sequence ID" value="KAJ3842195.1"/>
    <property type="molecule type" value="Genomic_DNA"/>
</dbReference>
<feature type="region of interest" description="Disordered" evidence="1">
    <location>
        <begin position="260"/>
        <end position="346"/>
    </location>
</feature>
<feature type="compositionally biased region" description="Polar residues" evidence="1">
    <location>
        <begin position="327"/>
        <end position="346"/>
    </location>
</feature>
<feature type="region of interest" description="Disordered" evidence="1">
    <location>
        <begin position="363"/>
        <end position="417"/>
    </location>
</feature>
<proteinExistence type="predicted"/>
<reference evidence="2" key="1">
    <citation type="submission" date="2022-08" db="EMBL/GenBank/DDBJ databases">
        <authorList>
            <consortium name="DOE Joint Genome Institute"/>
            <person name="Min B."/>
            <person name="Riley R."/>
            <person name="Sierra-Patev S."/>
            <person name="Naranjo-Ortiz M."/>
            <person name="Looney B."/>
            <person name="Konkel Z."/>
            <person name="Slot J.C."/>
            <person name="Sakamoto Y."/>
            <person name="Steenwyk J.L."/>
            <person name="Rokas A."/>
            <person name="Carro J."/>
            <person name="Camarero S."/>
            <person name="Ferreira P."/>
            <person name="Molpeceres G."/>
            <person name="Ruiz-Duenas F.J."/>
            <person name="Serrano A."/>
            <person name="Henrissat B."/>
            <person name="Drula E."/>
            <person name="Hughes K.W."/>
            <person name="Mata J.L."/>
            <person name="Ishikawa N.K."/>
            <person name="Vargas-Isla R."/>
            <person name="Ushijima S."/>
            <person name="Smith C.A."/>
            <person name="Ahrendt S."/>
            <person name="Andreopoulos W."/>
            <person name="He G."/>
            <person name="Labutti K."/>
            <person name="Lipzen A."/>
            <person name="Ng V."/>
            <person name="Sandor L."/>
            <person name="Barry K."/>
            <person name="Martinez A.T."/>
            <person name="Xiao Y."/>
            <person name="Gibbons J.G."/>
            <person name="Terashima K."/>
            <person name="Hibbett D.S."/>
            <person name="Grigoriev I.V."/>
        </authorList>
    </citation>
    <scope>NUCLEOTIDE SEQUENCE</scope>
    <source>
        <strain evidence="2">TFB9207</strain>
    </source>
</reference>
<dbReference type="Proteomes" id="UP001163846">
    <property type="component" value="Unassembled WGS sequence"/>
</dbReference>
<gene>
    <name evidence="2" type="ORF">F5878DRAFT_707656</name>
</gene>